<reference evidence="2" key="1">
    <citation type="submission" date="2022-11" db="EMBL/GenBank/DDBJ databases">
        <authorList>
            <person name="Petersen C."/>
        </authorList>
    </citation>
    <scope>NUCLEOTIDE SEQUENCE</scope>
    <source>
        <strain evidence="2">IBT 29864</strain>
    </source>
</reference>
<dbReference type="AlphaFoldDB" id="A0A9W9SGC9"/>
<evidence type="ECO:0000313" key="2">
    <source>
        <dbReference type="EMBL" id="KAJ5377612.1"/>
    </source>
</evidence>
<name>A0A9W9SGC9_9EURO</name>
<organism evidence="2 3">
    <name type="scientific">Penicillium cataractarum</name>
    <dbReference type="NCBI Taxonomy" id="2100454"/>
    <lineage>
        <taxon>Eukaryota</taxon>
        <taxon>Fungi</taxon>
        <taxon>Dikarya</taxon>
        <taxon>Ascomycota</taxon>
        <taxon>Pezizomycotina</taxon>
        <taxon>Eurotiomycetes</taxon>
        <taxon>Eurotiomycetidae</taxon>
        <taxon>Eurotiales</taxon>
        <taxon>Aspergillaceae</taxon>
        <taxon>Penicillium</taxon>
    </lineage>
</organism>
<dbReference type="Gene3D" id="3.80.20.20">
    <property type="entry name" value="Receptor L-domain"/>
    <property type="match status" value="1"/>
</dbReference>
<dbReference type="Proteomes" id="UP001147782">
    <property type="component" value="Unassembled WGS sequence"/>
</dbReference>
<dbReference type="EMBL" id="JAPZBS010000004">
    <property type="protein sequence ID" value="KAJ5377612.1"/>
    <property type="molecule type" value="Genomic_DNA"/>
</dbReference>
<dbReference type="InterPro" id="IPR036941">
    <property type="entry name" value="Rcpt_L-dom_sf"/>
</dbReference>
<keyword evidence="1" id="KW-0732">Signal</keyword>
<keyword evidence="3" id="KW-1185">Reference proteome</keyword>
<gene>
    <name evidence="2" type="ORF">N7496_005021</name>
</gene>
<evidence type="ECO:0000256" key="1">
    <source>
        <dbReference type="SAM" id="SignalP"/>
    </source>
</evidence>
<evidence type="ECO:0000313" key="3">
    <source>
        <dbReference type="Proteomes" id="UP001147782"/>
    </source>
</evidence>
<protein>
    <submittedName>
        <fullName evidence="2">Uncharacterized protein</fullName>
    </submittedName>
</protein>
<dbReference type="SUPFAM" id="SSF52058">
    <property type="entry name" value="L domain-like"/>
    <property type="match status" value="1"/>
</dbReference>
<reference evidence="2" key="2">
    <citation type="journal article" date="2023" name="IMA Fungus">
        <title>Comparative genomic study of the Penicillium genus elucidates a diverse pangenome and 15 lateral gene transfer events.</title>
        <authorList>
            <person name="Petersen C."/>
            <person name="Sorensen T."/>
            <person name="Nielsen M.R."/>
            <person name="Sondergaard T.E."/>
            <person name="Sorensen J.L."/>
            <person name="Fitzpatrick D.A."/>
            <person name="Frisvad J.C."/>
            <person name="Nielsen K.L."/>
        </authorList>
    </citation>
    <scope>NUCLEOTIDE SEQUENCE</scope>
    <source>
        <strain evidence="2">IBT 29864</strain>
    </source>
</reference>
<sequence length="443" mass="48475">MIWRVEQSLIVGLVLFTRTALATNCTTASVASESDAETLRQSCQVITGDLTIGPFAQNTSTINLNLDGITTVKGNIKHDFGSSEFWIEETPFTLTWSTLTKIGGSLVFGDDVCNMHNLTLPNLTTVGGSFSMGIWCSNLTYLDITSLEYVGDLEISGKNLKTLRHTKLSNATGLWIYDNLLDSVDSLFNNPLNITAGAEIETLPNVKNVTIGLRSVDRLNVYSNLTVILGGSSATEMSLGSVELADLTGLQRSSSLEKLTANNITVEPSGSMPEIYLPFDDLRLVYIKEGSYSDVVTLRLPPKAVNWTGGFELSVYESPGLNLSSMYGVDDQGNSVQTWYWPTNVSSVGIYNAIIANSFFDTFVAQQNGSMNATGDTPSTLSYFSLEATNRSHLDCTTFNNLQKMNRLPQTEATFASTTGYYCESRGLHWDWWGGESENLRVV</sequence>
<dbReference type="RefSeq" id="XP_056556475.1">
    <property type="nucleotide sequence ID" value="XM_056697950.1"/>
</dbReference>
<feature type="signal peptide" evidence="1">
    <location>
        <begin position="1"/>
        <end position="22"/>
    </location>
</feature>
<proteinExistence type="predicted"/>
<comment type="caution">
    <text evidence="2">The sequence shown here is derived from an EMBL/GenBank/DDBJ whole genome shotgun (WGS) entry which is preliminary data.</text>
</comment>
<feature type="chain" id="PRO_5040823488" evidence="1">
    <location>
        <begin position="23"/>
        <end position="443"/>
    </location>
</feature>
<dbReference type="OrthoDB" id="536881at2759"/>
<dbReference type="GeneID" id="81437129"/>
<accession>A0A9W9SGC9</accession>